<dbReference type="RefSeq" id="WP_166508050.1">
    <property type="nucleotide sequence ID" value="NZ_CP043026.1"/>
</dbReference>
<keyword evidence="3" id="KW-1185">Reference proteome</keyword>
<organism evidence="2 3">
    <name type="scientific">Spiroplasma chinense</name>
    <dbReference type="NCBI Taxonomy" id="216932"/>
    <lineage>
        <taxon>Bacteria</taxon>
        <taxon>Bacillati</taxon>
        <taxon>Mycoplasmatota</taxon>
        <taxon>Mollicutes</taxon>
        <taxon>Entomoplasmatales</taxon>
        <taxon>Spiroplasmataceae</taxon>
        <taxon>Spiroplasma</taxon>
    </lineage>
</organism>
<gene>
    <name evidence="2" type="ORF">SCHIN_v1c04620</name>
</gene>
<dbReference type="EMBL" id="CP043026">
    <property type="protein sequence ID" value="QEH61659.1"/>
    <property type="molecule type" value="Genomic_DNA"/>
</dbReference>
<evidence type="ECO:0000313" key="3">
    <source>
        <dbReference type="Proteomes" id="UP000323144"/>
    </source>
</evidence>
<proteinExistence type="predicted"/>
<feature type="transmembrane region" description="Helical" evidence="1">
    <location>
        <begin position="221"/>
        <end position="242"/>
    </location>
</feature>
<evidence type="ECO:0000313" key="2">
    <source>
        <dbReference type="EMBL" id="QEH61659.1"/>
    </source>
</evidence>
<protein>
    <submittedName>
        <fullName evidence="2">Uncharacterized protein</fullName>
    </submittedName>
</protein>
<keyword evidence="1" id="KW-1133">Transmembrane helix</keyword>
<dbReference type="KEGG" id="schi:SCHIN_v1c04620"/>
<name>A0A5B9Y4P8_9MOLU</name>
<feature type="transmembrane region" description="Helical" evidence="1">
    <location>
        <begin position="159"/>
        <end position="179"/>
    </location>
</feature>
<evidence type="ECO:0000256" key="1">
    <source>
        <dbReference type="SAM" id="Phobius"/>
    </source>
</evidence>
<feature type="transmembrane region" description="Helical" evidence="1">
    <location>
        <begin position="127"/>
        <end position="147"/>
    </location>
</feature>
<reference evidence="2 3" key="1">
    <citation type="submission" date="2019-08" db="EMBL/GenBank/DDBJ databases">
        <title>Complete genome sequence of Spiroplasma chinense CCH (DSM 19755).</title>
        <authorList>
            <person name="Shen H.-Y."/>
            <person name="Lin Y.-C."/>
            <person name="Chou L."/>
            <person name="Kuo C.-H."/>
        </authorList>
    </citation>
    <scope>NUCLEOTIDE SEQUENCE [LARGE SCALE GENOMIC DNA]</scope>
    <source>
        <strain evidence="2 3">CCH</strain>
    </source>
</reference>
<accession>A0A5B9Y4P8</accession>
<feature type="transmembrane region" description="Helical" evidence="1">
    <location>
        <begin position="93"/>
        <end position="115"/>
    </location>
</feature>
<feature type="transmembrane region" description="Helical" evidence="1">
    <location>
        <begin position="9"/>
        <end position="32"/>
    </location>
</feature>
<dbReference type="Proteomes" id="UP000323144">
    <property type="component" value="Chromosome"/>
</dbReference>
<keyword evidence="1" id="KW-0812">Transmembrane</keyword>
<dbReference type="AlphaFoldDB" id="A0A5B9Y4P8"/>
<keyword evidence="1" id="KW-0472">Membrane</keyword>
<sequence>MVRKIDKSYYIFLTFIPFLCIMLDLFLSTTAANKENIRGAINFDVSIINQSMYLSVWIAFATSLYGLANWIAMDWPNAIPKWVISKNNDTRMLSYNVFSFILYNGTLLISVFSSVNNIVGFNTWYKILKSVLEHMIVPVVMVVYYFLRVKPRENNKEYIVKWSWFSLIMPTVYFLYVTVRYIMLNAYYPTIFDDQGNAIGGANTMFPYAQMIPGKIGWVGYFFWCLGLFVTMWGFCIGFNALSNVTHRKLAEKFNLKESLIVK</sequence>
<feature type="transmembrane region" description="Helical" evidence="1">
    <location>
        <begin position="52"/>
        <end position="72"/>
    </location>
</feature>